<evidence type="ECO:0000259" key="1">
    <source>
        <dbReference type="SMART" id="SM00829"/>
    </source>
</evidence>
<protein>
    <submittedName>
        <fullName evidence="2">GroES-like protein</fullName>
    </submittedName>
</protein>
<dbReference type="Proteomes" id="UP000256964">
    <property type="component" value="Unassembled WGS sequence"/>
</dbReference>
<keyword evidence="3" id="KW-1185">Reference proteome</keyword>
<dbReference type="AlphaFoldDB" id="A0A371D9Z0"/>
<dbReference type="SUPFAM" id="SSF50129">
    <property type="entry name" value="GroES-like"/>
    <property type="match status" value="1"/>
</dbReference>
<proteinExistence type="predicted"/>
<dbReference type="Pfam" id="PF00107">
    <property type="entry name" value="ADH_zinc_N"/>
    <property type="match status" value="1"/>
</dbReference>
<dbReference type="InterPro" id="IPR047122">
    <property type="entry name" value="Trans-enoyl_RdTase-like"/>
</dbReference>
<dbReference type="InterPro" id="IPR013149">
    <property type="entry name" value="ADH-like_C"/>
</dbReference>
<dbReference type="GO" id="GO:0016651">
    <property type="term" value="F:oxidoreductase activity, acting on NAD(P)H"/>
    <property type="evidence" value="ECO:0007669"/>
    <property type="project" value="InterPro"/>
</dbReference>
<dbReference type="OrthoDB" id="3233595at2759"/>
<sequence length="361" mass="38594">MAPATQKMLGVPEVGKPWQLYTDWPVPTPGPNDVLVKIVSAALNPADWRIQENFMGVSILAKKWPFIGGLDGAGIVEEVGSEVSTFAKGDKVIVPGGFEQEYATFQQYNIGPAENIARIPENISFDEAATLPVALCTVVTGIWAHEPGARSVNFPAPWEEGGRTKFAGKAAFIVGGSGSVGQMAIQLAKLQGFSPIITTASLRNEHWLKSLGATHVIDRTLPDEAILAEVPKLTRGEPIVYAFDAVGFEQSQQLAYNALSPGGAIVTVNPAADAALKEKVQRDGSAKTVGCCFGDLRIPPHRKLGVELCSRLTEWLEKGIIVPNRVEVIPGGLLGVPEGCERIKHNKVSGVKLVVHPQEAE</sequence>
<dbReference type="STRING" id="139420.A0A371D9Z0"/>
<dbReference type="SUPFAM" id="SSF51735">
    <property type="entry name" value="NAD(P)-binding Rossmann-fold domains"/>
    <property type="match status" value="1"/>
</dbReference>
<reference evidence="2 3" key="1">
    <citation type="journal article" date="2018" name="Biotechnol. Biofuels">
        <title>Integrative visual omics of the white-rot fungus Polyporus brumalis exposes the biotechnological potential of its oxidative enzymes for delignifying raw plant biomass.</title>
        <authorList>
            <person name="Miyauchi S."/>
            <person name="Rancon A."/>
            <person name="Drula E."/>
            <person name="Hage H."/>
            <person name="Chaduli D."/>
            <person name="Favel A."/>
            <person name="Grisel S."/>
            <person name="Henrissat B."/>
            <person name="Herpoel-Gimbert I."/>
            <person name="Ruiz-Duenas F.J."/>
            <person name="Chevret D."/>
            <person name="Hainaut M."/>
            <person name="Lin J."/>
            <person name="Wang M."/>
            <person name="Pangilinan J."/>
            <person name="Lipzen A."/>
            <person name="Lesage-Meessen L."/>
            <person name="Navarro D."/>
            <person name="Riley R."/>
            <person name="Grigoriev I.V."/>
            <person name="Zhou S."/>
            <person name="Raouche S."/>
            <person name="Rosso M.N."/>
        </authorList>
    </citation>
    <scope>NUCLEOTIDE SEQUENCE [LARGE SCALE GENOMIC DNA]</scope>
    <source>
        <strain evidence="2 3">BRFM 1820</strain>
    </source>
</reference>
<evidence type="ECO:0000313" key="2">
    <source>
        <dbReference type="EMBL" id="RDX49361.1"/>
    </source>
</evidence>
<dbReference type="SMART" id="SM00829">
    <property type="entry name" value="PKS_ER"/>
    <property type="match status" value="1"/>
</dbReference>
<organism evidence="2 3">
    <name type="scientific">Lentinus brumalis</name>
    <dbReference type="NCBI Taxonomy" id="2498619"/>
    <lineage>
        <taxon>Eukaryota</taxon>
        <taxon>Fungi</taxon>
        <taxon>Dikarya</taxon>
        <taxon>Basidiomycota</taxon>
        <taxon>Agaricomycotina</taxon>
        <taxon>Agaricomycetes</taxon>
        <taxon>Polyporales</taxon>
        <taxon>Polyporaceae</taxon>
        <taxon>Lentinus</taxon>
    </lineage>
</organism>
<dbReference type="Pfam" id="PF08240">
    <property type="entry name" value="ADH_N"/>
    <property type="match status" value="1"/>
</dbReference>
<dbReference type="CDD" id="cd08249">
    <property type="entry name" value="enoyl_reductase_like"/>
    <property type="match status" value="1"/>
</dbReference>
<dbReference type="InterPro" id="IPR013154">
    <property type="entry name" value="ADH-like_N"/>
</dbReference>
<gene>
    <name evidence="2" type="ORF">OH76DRAFT_1350915</name>
</gene>
<dbReference type="Gene3D" id="3.90.180.10">
    <property type="entry name" value="Medium-chain alcohol dehydrogenases, catalytic domain"/>
    <property type="match status" value="1"/>
</dbReference>
<dbReference type="InterPro" id="IPR011032">
    <property type="entry name" value="GroES-like_sf"/>
</dbReference>
<accession>A0A371D9Z0</accession>
<feature type="domain" description="Enoyl reductase (ER)" evidence="1">
    <location>
        <begin position="15"/>
        <end position="355"/>
    </location>
</feature>
<dbReference type="InterPro" id="IPR036291">
    <property type="entry name" value="NAD(P)-bd_dom_sf"/>
</dbReference>
<dbReference type="PANTHER" id="PTHR45348">
    <property type="entry name" value="HYPOTHETICAL OXIDOREDUCTASE (EUROFUNG)"/>
    <property type="match status" value="1"/>
</dbReference>
<evidence type="ECO:0000313" key="3">
    <source>
        <dbReference type="Proteomes" id="UP000256964"/>
    </source>
</evidence>
<name>A0A371D9Z0_9APHY</name>
<dbReference type="PANTHER" id="PTHR45348:SF2">
    <property type="entry name" value="ZINC-TYPE ALCOHOL DEHYDROGENASE-LIKE PROTEIN C2E1P3.01"/>
    <property type="match status" value="1"/>
</dbReference>
<dbReference type="InterPro" id="IPR020843">
    <property type="entry name" value="ER"/>
</dbReference>
<dbReference type="EMBL" id="KZ857406">
    <property type="protein sequence ID" value="RDX49361.1"/>
    <property type="molecule type" value="Genomic_DNA"/>
</dbReference>
<dbReference type="Gene3D" id="3.40.50.720">
    <property type="entry name" value="NAD(P)-binding Rossmann-like Domain"/>
    <property type="match status" value="1"/>
</dbReference>